<dbReference type="Proteomes" id="UP001157502">
    <property type="component" value="Chromosome 36"/>
</dbReference>
<name>A0ACC2F1N4_DALPE</name>
<gene>
    <name evidence="1" type="ORF">DPEC_G00350490</name>
</gene>
<protein>
    <submittedName>
        <fullName evidence="1">Uncharacterized protein</fullName>
    </submittedName>
</protein>
<accession>A0ACC2F1N4</accession>
<dbReference type="EMBL" id="CM055763">
    <property type="protein sequence ID" value="KAJ7985285.1"/>
    <property type="molecule type" value="Genomic_DNA"/>
</dbReference>
<reference evidence="1" key="1">
    <citation type="submission" date="2021-05" db="EMBL/GenBank/DDBJ databases">
        <authorList>
            <person name="Pan Q."/>
            <person name="Jouanno E."/>
            <person name="Zahm M."/>
            <person name="Klopp C."/>
            <person name="Cabau C."/>
            <person name="Louis A."/>
            <person name="Berthelot C."/>
            <person name="Parey E."/>
            <person name="Roest Crollius H."/>
            <person name="Montfort J."/>
            <person name="Robinson-Rechavi M."/>
            <person name="Bouchez O."/>
            <person name="Lampietro C."/>
            <person name="Lopez Roques C."/>
            <person name="Donnadieu C."/>
            <person name="Postlethwait J."/>
            <person name="Bobe J."/>
            <person name="Dillon D."/>
            <person name="Chandos A."/>
            <person name="von Hippel F."/>
            <person name="Guiguen Y."/>
        </authorList>
    </citation>
    <scope>NUCLEOTIDE SEQUENCE</scope>
    <source>
        <strain evidence="1">YG-Jan2019</strain>
    </source>
</reference>
<keyword evidence="2" id="KW-1185">Reference proteome</keyword>
<sequence>MVIGEDTVCVKEMIREEEKVYVEKMNCLEQRAQAEHWVTVCCPRIPNARLPPASPDPFAPLRSLYSDPACFPHSVSSDCG</sequence>
<comment type="caution">
    <text evidence="1">The sequence shown here is derived from an EMBL/GenBank/DDBJ whole genome shotgun (WGS) entry which is preliminary data.</text>
</comment>
<evidence type="ECO:0000313" key="2">
    <source>
        <dbReference type="Proteomes" id="UP001157502"/>
    </source>
</evidence>
<proteinExistence type="predicted"/>
<evidence type="ECO:0000313" key="1">
    <source>
        <dbReference type="EMBL" id="KAJ7985285.1"/>
    </source>
</evidence>
<organism evidence="1 2">
    <name type="scientific">Dallia pectoralis</name>
    <name type="common">Alaska blackfish</name>
    <dbReference type="NCBI Taxonomy" id="75939"/>
    <lineage>
        <taxon>Eukaryota</taxon>
        <taxon>Metazoa</taxon>
        <taxon>Chordata</taxon>
        <taxon>Craniata</taxon>
        <taxon>Vertebrata</taxon>
        <taxon>Euteleostomi</taxon>
        <taxon>Actinopterygii</taxon>
        <taxon>Neopterygii</taxon>
        <taxon>Teleostei</taxon>
        <taxon>Protacanthopterygii</taxon>
        <taxon>Esociformes</taxon>
        <taxon>Umbridae</taxon>
        <taxon>Dallia</taxon>
    </lineage>
</organism>